<name>A0A2T3FUD7_9CLOT</name>
<dbReference type="Proteomes" id="UP000241048">
    <property type="component" value="Unassembled WGS sequence"/>
</dbReference>
<evidence type="ECO:0008006" key="3">
    <source>
        <dbReference type="Google" id="ProtNLM"/>
    </source>
</evidence>
<dbReference type="SUPFAM" id="SSF48452">
    <property type="entry name" value="TPR-like"/>
    <property type="match status" value="1"/>
</dbReference>
<proteinExistence type="predicted"/>
<dbReference type="AlphaFoldDB" id="A0A2T3FUD7"/>
<organism evidence="1 2">
    <name type="scientific">Clostridium fessum</name>
    <dbReference type="NCBI Taxonomy" id="2126740"/>
    <lineage>
        <taxon>Bacteria</taxon>
        <taxon>Bacillati</taxon>
        <taxon>Bacillota</taxon>
        <taxon>Clostridia</taxon>
        <taxon>Eubacteriales</taxon>
        <taxon>Clostridiaceae</taxon>
        <taxon>Clostridium</taxon>
    </lineage>
</organism>
<dbReference type="InterPro" id="IPR011990">
    <property type="entry name" value="TPR-like_helical_dom_sf"/>
</dbReference>
<keyword evidence="2" id="KW-1185">Reference proteome</keyword>
<reference evidence="1 2" key="1">
    <citation type="submission" date="2018-03" db="EMBL/GenBank/DDBJ databases">
        <title>Lachnoclostridium SNUG30386 gen.nov., sp.nov., isolated from human faeces.</title>
        <authorList>
            <person name="Seo B."/>
            <person name="Jeon K."/>
            <person name="Ko G."/>
        </authorList>
    </citation>
    <scope>NUCLEOTIDE SEQUENCE [LARGE SCALE GENOMIC DNA]</scope>
    <source>
        <strain evidence="1 2">SNUG30386</strain>
    </source>
</reference>
<comment type="caution">
    <text evidence="1">The sequence shown here is derived from an EMBL/GenBank/DDBJ whole genome shotgun (WGS) entry which is preliminary data.</text>
</comment>
<sequence length="270" mass="31898">MSLILCRQEPVRHPFYIEQLGVHIASSQELCYVIYQNPLLVLDGFVDDRLIEFIRSELGLSFLAGKLEAWQHSGENQDELPIVILQECCYYTAKEIAAYRQKLAAFRKMNAAEFRKETADYYFRLRQFGTAIYYYNRILEDWRVKSLTDEFTAKIWNNIGAAYAGIFWFEKAFTAYEMAYNFDKSPEMLKHLYQLALIDPKLELKERHAAAMTPEQKEIWKRELDEANQTAEKCGNVRMVETMFDRNPVRRMESAGELLNGWKQEYRKML</sequence>
<protein>
    <recommendedName>
        <fullName evidence="3">Tetratricopeptide repeat protein</fullName>
    </recommendedName>
</protein>
<dbReference type="Gene3D" id="1.25.40.10">
    <property type="entry name" value="Tetratricopeptide repeat domain"/>
    <property type="match status" value="1"/>
</dbReference>
<evidence type="ECO:0000313" key="2">
    <source>
        <dbReference type="Proteomes" id="UP000241048"/>
    </source>
</evidence>
<accession>A0A2T3FUD7</accession>
<gene>
    <name evidence="1" type="ORF">C7U56_02760</name>
</gene>
<dbReference type="RefSeq" id="WP_107000036.1">
    <property type="nucleotide sequence ID" value="NZ_PYLO01000001.1"/>
</dbReference>
<evidence type="ECO:0000313" key="1">
    <source>
        <dbReference type="EMBL" id="PST38869.1"/>
    </source>
</evidence>
<dbReference type="EMBL" id="PYLO01000001">
    <property type="protein sequence ID" value="PST38869.1"/>
    <property type="molecule type" value="Genomic_DNA"/>
</dbReference>